<keyword evidence="4" id="KW-0659">Purine metabolism</keyword>
<evidence type="ECO:0000313" key="8">
    <source>
        <dbReference type="EMBL" id="SEE97821.1"/>
    </source>
</evidence>
<dbReference type="EMBL" id="FNTV01000001">
    <property type="protein sequence ID" value="SEE97821.1"/>
    <property type="molecule type" value="Genomic_DNA"/>
</dbReference>
<dbReference type="GO" id="GO:0051997">
    <property type="term" value="F:2-oxo-4-hydroxy-4-carboxy-5-ureidoimidazoline decarboxylase activity"/>
    <property type="evidence" value="ECO:0007669"/>
    <property type="project" value="UniProtKB-EC"/>
</dbReference>
<protein>
    <recommendedName>
        <fullName evidence="3">2-oxo-4-hydroxy-4-carboxy-5-ureidoimidazoline decarboxylase</fullName>
        <ecNumber evidence="3">4.1.1.97</ecNumber>
    </recommendedName>
</protein>
<gene>
    <name evidence="8" type="ORF">SAMN04489740_3479</name>
</gene>
<evidence type="ECO:0000256" key="6">
    <source>
        <dbReference type="ARBA" id="ARBA00023239"/>
    </source>
</evidence>
<evidence type="ECO:0000256" key="3">
    <source>
        <dbReference type="ARBA" id="ARBA00012257"/>
    </source>
</evidence>
<evidence type="ECO:0000256" key="2">
    <source>
        <dbReference type="ARBA" id="ARBA00004754"/>
    </source>
</evidence>
<dbReference type="GO" id="GO:0019628">
    <property type="term" value="P:urate catabolic process"/>
    <property type="evidence" value="ECO:0007669"/>
    <property type="project" value="TreeGrafter"/>
</dbReference>
<dbReference type="Pfam" id="PF09349">
    <property type="entry name" value="OHCU_decarbox"/>
    <property type="match status" value="1"/>
</dbReference>
<organism evidence="8 9">
    <name type="scientific">Arthrobacter alpinus</name>
    <dbReference type="NCBI Taxonomy" id="656366"/>
    <lineage>
        <taxon>Bacteria</taxon>
        <taxon>Bacillati</taxon>
        <taxon>Actinomycetota</taxon>
        <taxon>Actinomycetes</taxon>
        <taxon>Micrococcales</taxon>
        <taxon>Micrococcaceae</taxon>
        <taxon>Arthrobacter</taxon>
    </lineage>
</organism>
<dbReference type="PANTHER" id="PTHR43466">
    <property type="entry name" value="2-OXO-4-HYDROXY-4-CARBOXY-5-UREIDOIMIDAZOLINE DECARBOXYLASE-RELATED"/>
    <property type="match status" value="1"/>
</dbReference>
<accession>A0A1H5NAA5</accession>
<dbReference type="SUPFAM" id="SSF158694">
    <property type="entry name" value="UraD-Like"/>
    <property type="match status" value="1"/>
</dbReference>
<dbReference type="NCBIfam" id="TIGR03180">
    <property type="entry name" value="UraD_2"/>
    <property type="match status" value="1"/>
</dbReference>
<comment type="catalytic activity">
    <reaction evidence="1">
        <text>5-hydroxy-2-oxo-4-ureido-2,5-dihydro-1H-imidazole-5-carboxylate + H(+) = (S)-allantoin + CO2</text>
        <dbReference type="Rhea" id="RHEA:26301"/>
        <dbReference type="ChEBI" id="CHEBI:15378"/>
        <dbReference type="ChEBI" id="CHEBI:15678"/>
        <dbReference type="ChEBI" id="CHEBI:16526"/>
        <dbReference type="ChEBI" id="CHEBI:58639"/>
        <dbReference type="EC" id="4.1.1.97"/>
    </reaction>
</comment>
<evidence type="ECO:0000259" key="7">
    <source>
        <dbReference type="Pfam" id="PF09349"/>
    </source>
</evidence>
<evidence type="ECO:0000313" key="9">
    <source>
        <dbReference type="Proteomes" id="UP000182725"/>
    </source>
</evidence>
<dbReference type="InterPro" id="IPR036778">
    <property type="entry name" value="OHCU_decarboxylase_sf"/>
</dbReference>
<dbReference type="NCBIfam" id="NF010372">
    <property type="entry name" value="PRK13798.1"/>
    <property type="match status" value="1"/>
</dbReference>
<name>A0A1H5NAA5_9MICC</name>
<keyword evidence="6" id="KW-0456">Lyase</keyword>
<proteinExistence type="predicted"/>
<dbReference type="GO" id="GO:0006144">
    <property type="term" value="P:purine nucleobase metabolic process"/>
    <property type="evidence" value="ECO:0007669"/>
    <property type="project" value="UniProtKB-KW"/>
</dbReference>
<dbReference type="EC" id="4.1.1.97" evidence="3"/>
<evidence type="ECO:0000256" key="4">
    <source>
        <dbReference type="ARBA" id="ARBA00022631"/>
    </source>
</evidence>
<evidence type="ECO:0000256" key="1">
    <source>
        <dbReference type="ARBA" id="ARBA00001163"/>
    </source>
</evidence>
<dbReference type="Gene3D" id="1.10.3330.10">
    <property type="entry name" value="Oxo-4-hydroxy-4-carboxy-5-ureidoimidazoline decarboxylase"/>
    <property type="match status" value="1"/>
</dbReference>
<comment type="pathway">
    <text evidence="2">Purine metabolism; urate degradation; (S)-allantoin from urate: step 3/3.</text>
</comment>
<reference evidence="8 9" key="1">
    <citation type="submission" date="2016-10" db="EMBL/GenBank/DDBJ databases">
        <authorList>
            <person name="de Groot N.N."/>
        </authorList>
    </citation>
    <scope>NUCLEOTIDE SEQUENCE [LARGE SCALE GENOMIC DNA]</scope>
    <source>
        <strain evidence="8 9">DSM 22274</strain>
    </source>
</reference>
<dbReference type="PANTHER" id="PTHR43466:SF1">
    <property type="entry name" value="2-OXO-4-HYDROXY-4-CARBOXY-5-UREIDOIMIDAZOLINE DECARBOXYLASE-RELATED"/>
    <property type="match status" value="1"/>
</dbReference>
<dbReference type="Proteomes" id="UP000182725">
    <property type="component" value="Unassembled WGS sequence"/>
</dbReference>
<feature type="domain" description="Oxo-4-hydroxy-4-carboxy-5-ureidoimidazoline decarboxylase" evidence="7">
    <location>
        <begin position="7"/>
        <end position="160"/>
    </location>
</feature>
<dbReference type="InterPro" id="IPR017595">
    <property type="entry name" value="OHCU_decarboxylase-2"/>
</dbReference>
<keyword evidence="5" id="KW-0210">Decarboxylase</keyword>
<dbReference type="InterPro" id="IPR018020">
    <property type="entry name" value="OHCU_decarboxylase"/>
</dbReference>
<evidence type="ECO:0000256" key="5">
    <source>
        <dbReference type="ARBA" id="ARBA00022793"/>
    </source>
</evidence>
<dbReference type="AlphaFoldDB" id="A0A1H5NAA5"/>
<sequence length="165" mass="17844">MLLNEFNESTENALVEVLRPCLDVDRWIHQIIDGRPYAAAEDIFAAARDAAAPLTAGEVASAMAHHPRIGERLPGSGQAAALSAAEQSGIDPADAAVAAELLDGNRAYEEKFGRVFLIRALGRSPDEILSALHERLHNPPENEELIVAGQLREIALLRLKEVVKP</sequence>